<name>A0ABW0NQT3_9MICO</name>
<organism evidence="4 5">
    <name type="scientific">Lysinimonas soli</name>
    <dbReference type="NCBI Taxonomy" id="1074233"/>
    <lineage>
        <taxon>Bacteria</taxon>
        <taxon>Bacillati</taxon>
        <taxon>Actinomycetota</taxon>
        <taxon>Actinomycetes</taxon>
        <taxon>Micrococcales</taxon>
        <taxon>Microbacteriaceae</taxon>
        <taxon>Lysinimonas</taxon>
    </lineage>
</organism>
<evidence type="ECO:0000313" key="5">
    <source>
        <dbReference type="Proteomes" id="UP001596039"/>
    </source>
</evidence>
<dbReference type="InterPro" id="IPR003140">
    <property type="entry name" value="PLipase/COase/thioEstase"/>
</dbReference>
<dbReference type="PANTHER" id="PTHR10655:SF17">
    <property type="entry name" value="LYSOPHOSPHOLIPASE-LIKE PROTEIN 1"/>
    <property type="match status" value="1"/>
</dbReference>
<evidence type="ECO:0000313" key="4">
    <source>
        <dbReference type="EMBL" id="MFC5502739.1"/>
    </source>
</evidence>
<proteinExistence type="inferred from homology"/>
<evidence type="ECO:0000259" key="3">
    <source>
        <dbReference type="Pfam" id="PF02230"/>
    </source>
</evidence>
<feature type="domain" description="Phospholipase/carboxylesterase/thioesterase" evidence="3">
    <location>
        <begin position="98"/>
        <end position="206"/>
    </location>
</feature>
<dbReference type="Gene3D" id="3.40.50.1820">
    <property type="entry name" value="alpha/beta hydrolase"/>
    <property type="match status" value="1"/>
</dbReference>
<comment type="caution">
    <text evidence="4">The sequence shown here is derived from an EMBL/GenBank/DDBJ whole genome shotgun (WGS) entry which is preliminary data.</text>
</comment>
<evidence type="ECO:0000256" key="1">
    <source>
        <dbReference type="ARBA" id="ARBA00006499"/>
    </source>
</evidence>
<evidence type="ECO:0000256" key="2">
    <source>
        <dbReference type="ARBA" id="ARBA00022801"/>
    </source>
</evidence>
<keyword evidence="2 4" id="KW-0378">Hydrolase</keyword>
<dbReference type="InterPro" id="IPR029058">
    <property type="entry name" value="AB_hydrolase_fold"/>
</dbReference>
<sequence length="210" mass="22555">MSDFPPIDPSVVIWNLPEPERAGKPLLVLLHGKGSNERDLPGLADRLPAGFAIASLRAPLRDGPGFSWFLVTASGSADSATADPPADTVLAWIDSLPWTPPSIGILGFSQGGVMALQALRREPERIAFALNLSGFAVAGEEPGDDAIARHPVFWGRGDQDVVIPDWAIDRTQAWLPEHVALTQRVYPGLGHSISLEELDDIAAFLRSRLA</sequence>
<dbReference type="PANTHER" id="PTHR10655">
    <property type="entry name" value="LYSOPHOSPHOLIPASE-RELATED"/>
    <property type="match status" value="1"/>
</dbReference>
<dbReference type="InterPro" id="IPR050565">
    <property type="entry name" value="LYPA1-2/EST-like"/>
</dbReference>
<protein>
    <submittedName>
        <fullName evidence="4">Alpha/beta hydrolase</fullName>
    </submittedName>
</protein>
<dbReference type="SUPFAM" id="SSF53474">
    <property type="entry name" value="alpha/beta-Hydrolases"/>
    <property type="match status" value="1"/>
</dbReference>
<dbReference type="Pfam" id="PF02230">
    <property type="entry name" value="Abhydrolase_2"/>
    <property type="match status" value="1"/>
</dbReference>
<dbReference type="EMBL" id="JBHSMG010000002">
    <property type="protein sequence ID" value="MFC5502739.1"/>
    <property type="molecule type" value="Genomic_DNA"/>
</dbReference>
<dbReference type="RefSeq" id="WP_386740434.1">
    <property type="nucleotide sequence ID" value="NZ_JBHSMG010000002.1"/>
</dbReference>
<keyword evidence="5" id="KW-1185">Reference proteome</keyword>
<comment type="similarity">
    <text evidence="1">Belongs to the AB hydrolase superfamily. AB hydrolase 2 family.</text>
</comment>
<dbReference type="Proteomes" id="UP001596039">
    <property type="component" value="Unassembled WGS sequence"/>
</dbReference>
<dbReference type="GO" id="GO:0016787">
    <property type="term" value="F:hydrolase activity"/>
    <property type="evidence" value="ECO:0007669"/>
    <property type="project" value="UniProtKB-KW"/>
</dbReference>
<gene>
    <name evidence="4" type="ORF">ACFPJ4_10865</name>
</gene>
<accession>A0ABW0NQT3</accession>
<reference evidence="5" key="1">
    <citation type="journal article" date="2019" name="Int. J. Syst. Evol. Microbiol.">
        <title>The Global Catalogue of Microorganisms (GCM) 10K type strain sequencing project: providing services to taxonomists for standard genome sequencing and annotation.</title>
        <authorList>
            <consortium name="The Broad Institute Genomics Platform"/>
            <consortium name="The Broad Institute Genome Sequencing Center for Infectious Disease"/>
            <person name="Wu L."/>
            <person name="Ma J."/>
        </authorList>
    </citation>
    <scope>NUCLEOTIDE SEQUENCE [LARGE SCALE GENOMIC DNA]</scope>
    <source>
        <strain evidence="5">CGMCC 4.6997</strain>
    </source>
</reference>